<comment type="caution">
    <text evidence="2">The sequence shown here is derived from an EMBL/GenBank/DDBJ whole genome shotgun (WGS) entry which is preliminary data.</text>
</comment>
<dbReference type="GO" id="GO:0016740">
    <property type="term" value="F:transferase activity"/>
    <property type="evidence" value="ECO:0007669"/>
    <property type="project" value="UniProtKB-KW"/>
</dbReference>
<keyword evidence="3" id="KW-1185">Reference proteome</keyword>
<dbReference type="eggNOG" id="COG3173">
    <property type="taxonomic scope" value="Bacteria"/>
</dbReference>
<evidence type="ECO:0000259" key="1">
    <source>
        <dbReference type="Pfam" id="PF01636"/>
    </source>
</evidence>
<dbReference type="AlphaFoldDB" id="K6WY51"/>
<proteinExistence type="predicted"/>
<reference evidence="2 3" key="1">
    <citation type="submission" date="2012-08" db="EMBL/GenBank/DDBJ databases">
        <title>Whole genome shotgun sequence of Gordonia rhizosphera NBRC 16068.</title>
        <authorList>
            <person name="Takarada H."/>
            <person name="Isaki S."/>
            <person name="Hosoyama A."/>
            <person name="Tsuchikane K."/>
            <person name="Katsumata H."/>
            <person name="Baba S."/>
            <person name="Ohji S."/>
            <person name="Yamazaki S."/>
            <person name="Fujita N."/>
        </authorList>
    </citation>
    <scope>NUCLEOTIDE SEQUENCE [LARGE SCALE GENOMIC DNA]</scope>
    <source>
        <strain evidence="2 3">NBRC 16068</strain>
    </source>
</reference>
<dbReference type="InterPro" id="IPR041726">
    <property type="entry name" value="ACAD10_11_N"/>
</dbReference>
<sequence>MNDTAAASGVVLPDTDMSALRVWLGAVGIEPRGEITGARIGFGQSNLTYVMSDEAGARWVLRRPPVGHLLASAHDVAREARILSALADTDVPVPRIYGVCRDDTVSPVPIVAMEYVDGTVLSDRRAAEPLPLETRHAVGIWMTDTLARIHTVDLDAVGLSDLASHKPYAPRQLKRWSTQWEQSKTREIPELDALTRRLAATMPEQHETTLVHGDFHLRNVMIDPASGAVTAALDWELSTLGDPLADIGSTLAYWPEPTDAVLLGEPVEVMDGFCDRGELARAYLQRTGRDPQALKYWHALGLWKVAIIAEGVLRRARDNPANRAAAGVPTPAHVDDFVARAVAVADDAGL</sequence>
<dbReference type="PANTHER" id="PTHR47829:SF1">
    <property type="entry name" value="HAD FAMILY PHOSPHATASE"/>
    <property type="match status" value="1"/>
</dbReference>
<dbReference type="CDD" id="cd05154">
    <property type="entry name" value="ACAD10_11_N-like"/>
    <property type="match status" value="1"/>
</dbReference>
<dbReference type="RefSeq" id="WP_006334987.1">
    <property type="nucleotide sequence ID" value="NZ_BAHC01000135.1"/>
</dbReference>
<evidence type="ECO:0000313" key="3">
    <source>
        <dbReference type="Proteomes" id="UP000008363"/>
    </source>
</evidence>
<evidence type="ECO:0000313" key="2">
    <source>
        <dbReference type="EMBL" id="GAB91489.1"/>
    </source>
</evidence>
<feature type="domain" description="Aminoglycoside phosphotransferase" evidence="1">
    <location>
        <begin position="38"/>
        <end position="291"/>
    </location>
</feature>
<dbReference type="Proteomes" id="UP000008363">
    <property type="component" value="Unassembled WGS sequence"/>
</dbReference>
<dbReference type="OrthoDB" id="3806873at2"/>
<dbReference type="InterPro" id="IPR002575">
    <property type="entry name" value="Aminoglycoside_PTrfase"/>
</dbReference>
<dbReference type="Gene3D" id="3.30.200.20">
    <property type="entry name" value="Phosphorylase Kinase, domain 1"/>
    <property type="match status" value="1"/>
</dbReference>
<dbReference type="EMBL" id="BAHC01000135">
    <property type="protein sequence ID" value="GAB91489.1"/>
    <property type="molecule type" value="Genomic_DNA"/>
</dbReference>
<dbReference type="Pfam" id="PF01636">
    <property type="entry name" value="APH"/>
    <property type="match status" value="1"/>
</dbReference>
<name>K6WY51_9ACTN</name>
<gene>
    <name evidence="2" type="ORF">GORHZ_135_00370</name>
</gene>
<dbReference type="PANTHER" id="PTHR47829">
    <property type="entry name" value="HYDROLASE, PUTATIVE (AFU_ORTHOLOGUE AFUA_1G12880)-RELATED"/>
    <property type="match status" value="1"/>
</dbReference>
<dbReference type="InterPro" id="IPR011009">
    <property type="entry name" value="Kinase-like_dom_sf"/>
</dbReference>
<organism evidence="2 3">
    <name type="scientific">Gordonia rhizosphera NBRC 16068</name>
    <dbReference type="NCBI Taxonomy" id="1108045"/>
    <lineage>
        <taxon>Bacteria</taxon>
        <taxon>Bacillati</taxon>
        <taxon>Actinomycetota</taxon>
        <taxon>Actinomycetes</taxon>
        <taxon>Mycobacteriales</taxon>
        <taxon>Gordoniaceae</taxon>
        <taxon>Gordonia</taxon>
    </lineage>
</organism>
<dbReference type="Gene3D" id="3.90.1200.10">
    <property type="match status" value="1"/>
</dbReference>
<accession>K6WY51</accession>
<dbReference type="InterPro" id="IPR052898">
    <property type="entry name" value="ACAD10-like"/>
</dbReference>
<dbReference type="SUPFAM" id="SSF56112">
    <property type="entry name" value="Protein kinase-like (PK-like)"/>
    <property type="match status" value="1"/>
</dbReference>
<protein>
    <submittedName>
        <fullName evidence="2">Putative phosphotransferase</fullName>
    </submittedName>
</protein>
<dbReference type="STRING" id="1108045.GORHZ_135_00370"/>
<keyword evidence="2" id="KW-0808">Transferase</keyword>